<accession>A0AAV4NHN3</accession>
<keyword evidence="5" id="KW-0472">Membrane</keyword>
<keyword evidence="3" id="KW-0408">Iron</keyword>
<dbReference type="Proteomes" id="UP001054945">
    <property type="component" value="Unassembled WGS sequence"/>
</dbReference>
<dbReference type="EMBL" id="BPLR01020857">
    <property type="protein sequence ID" value="GIX83315.1"/>
    <property type="molecule type" value="Genomic_DNA"/>
</dbReference>
<feature type="transmembrane region" description="Helical" evidence="5">
    <location>
        <begin position="6"/>
        <end position="27"/>
    </location>
</feature>
<comment type="similarity">
    <text evidence="1">Belongs to the cytochrome P450 family.</text>
</comment>
<keyword evidence="5" id="KW-0812">Transmembrane</keyword>
<evidence type="ECO:0000256" key="1">
    <source>
        <dbReference type="ARBA" id="ARBA00010617"/>
    </source>
</evidence>
<gene>
    <name evidence="6" type="primary">CYP2J1_2</name>
    <name evidence="6" type="ORF">CEXT_531761</name>
</gene>
<dbReference type="GO" id="GO:0005506">
    <property type="term" value="F:iron ion binding"/>
    <property type="evidence" value="ECO:0007669"/>
    <property type="project" value="InterPro"/>
</dbReference>
<dbReference type="PANTHER" id="PTHR24300:SF403">
    <property type="entry name" value="CYTOCHROME P450 306A1"/>
    <property type="match status" value="1"/>
</dbReference>
<dbReference type="GO" id="GO:0020037">
    <property type="term" value="F:heme binding"/>
    <property type="evidence" value="ECO:0007669"/>
    <property type="project" value="InterPro"/>
</dbReference>
<dbReference type="GO" id="GO:0006805">
    <property type="term" value="P:xenobiotic metabolic process"/>
    <property type="evidence" value="ECO:0007669"/>
    <property type="project" value="TreeGrafter"/>
</dbReference>
<dbReference type="GO" id="GO:0005737">
    <property type="term" value="C:cytoplasm"/>
    <property type="evidence" value="ECO:0007669"/>
    <property type="project" value="TreeGrafter"/>
</dbReference>
<protein>
    <submittedName>
        <fullName evidence="6">Cytochrome P450 2J1</fullName>
    </submittedName>
</protein>
<keyword evidence="5" id="KW-1133">Transmembrane helix</keyword>
<dbReference type="GO" id="GO:0006082">
    <property type="term" value="P:organic acid metabolic process"/>
    <property type="evidence" value="ECO:0007669"/>
    <property type="project" value="TreeGrafter"/>
</dbReference>
<keyword evidence="2" id="KW-0479">Metal-binding</keyword>
<dbReference type="PANTHER" id="PTHR24300">
    <property type="entry name" value="CYTOCHROME P450 508A4-RELATED"/>
    <property type="match status" value="1"/>
</dbReference>
<dbReference type="SUPFAM" id="SSF48264">
    <property type="entry name" value="Cytochrome P450"/>
    <property type="match status" value="1"/>
</dbReference>
<keyword evidence="4" id="KW-0560">Oxidoreductase</keyword>
<dbReference type="InterPro" id="IPR050182">
    <property type="entry name" value="Cytochrome_P450_fam2"/>
</dbReference>
<dbReference type="InterPro" id="IPR036396">
    <property type="entry name" value="Cyt_P450_sf"/>
</dbReference>
<evidence type="ECO:0000256" key="3">
    <source>
        <dbReference type="ARBA" id="ARBA00023004"/>
    </source>
</evidence>
<name>A0AAV4NHN3_CAEEX</name>
<evidence type="ECO:0000256" key="4">
    <source>
        <dbReference type="ARBA" id="ARBA00023033"/>
    </source>
</evidence>
<dbReference type="InterPro" id="IPR001128">
    <property type="entry name" value="Cyt_P450"/>
</dbReference>
<dbReference type="GO" id="GO:0008395">
    <property type="term" value="F:steroid hydroxylase activity"/>
    <property type="evidence" value="ECO:0007669"/>
    <property type="project" value="TreeGrafter"/>
</dbReference>
<dbReference type="Gene3D" id="1.10.630.10">
    <property type="entry name" value="Cytochrome P450"/>
    <property type="match status" value="1"/>
</dbReference>
<sequence>MAVLDYLSLDLLKTIVVLCLTWLLLYWRKIFQNLPPGPWGIPYFGYYPFVSVQSHIDFARLAKNMGKSLVLEVSEEFIGRPIESNLVEWISDGLGISQEEGPSWKEHRRYFLHTVKNFGFGKLEIEETIHEEIKILKEDLFKTKTQPTDINFHVQYAMNSVIAQIIFCQEI</sequence>
<evidence type="ECO:0000313" key="7">
    <source>
        <dbReference type="Proteomes" id="UP001054945"/>
    </source>
</evidence>
<evidence type="ECO:0000313" key="6">
    <source>
        <dbReference type="EMBL" id="GIX83315.1"/>
    </source>
</evidence>
<keyword evidence="4" id="KW-0503">Monooxygenase</keyword>
<dbReference type="AlphaFoldDB" id="A0AAV4NHN3"/>
<evidence type="ECO:0000256" key="5">
    <source>
        <dbReference type="SAM" id="Phobius"/>
    </source>
</evidence>
<dbReference type="Pfam" id="PF00067">
    <property type="entry name" value="p450"/>
    <property type="match status" value="1"/>
</dbReference>
<proteinExistence type="inferred from homology"/>
<evidence type="ECO:0000256" key="2">
    <source>
        <dbReference type="ARBA" id="ARBA00022723"/>
    </source>
</evidence>
<keyword evidence="7" id="KW-1185">Reference proteome</keyword>
<organism evidence="6 7">
    <name type="scientific">Caerostris extrusa</name>
    <name type="common">Bark spider</name>
    <name type="synonym">Caerostris bankana</name>
    <dbReference type="NCBI Taxonomy" id="172846"/>
    <lineage>
        <taxon>Eukaryota</taxon>
        <taxon>Metazoa</taxon>
        <taxon>Ecdysozoa</taxon>
        <taxon>Arthropoda</taxon>
        <taxon>Chelicerata</taxon>
        <taxon>Arachnida</taxon>
        <taxon>Araneae</taxon>
        <taxon>Araneomorphae</taxon>
        <taxon>Entelegynae</taxon>
        <taxon>Araneoidea</taxon>
        <taxon>Araneidae</taxon>
        <taxon>Caerostris</taxon>
    </lineage>
</organism>
<reference evidence="6 7" key="1">
    <citation type="submission" date="2021-06" db="EMBL/GenBank/DDBJ databases">
        <title>Caerostris extrusa draft genome.</title>
        <authorList>
            <person name="Kono N."/>
            <person name="Arakawa K."/>
        </authorList>
    </citation>
    <scope>NUCLEOTIDE SEQUENCE [LARGE SCALE GENOMIC DNA]</scope>
</reference>
<dbReference type="GO" id="GO:0016712">
    <property type="term" value="F:oxidoreductase activity, acting on paired donors, with incorporation or reduction of molecular oxygen, reduced flavin or flavoprotein as one donor, and incorporation of one atom of oxygen"/>
    <property type="evidence" value="ECO:0007669"/>
    <property type="project" value="TreeGrafter"/>
</dbReference>
<comment type="caution">
    <text evidence="6">The sequence shown here is derived from an EMBL/GenBank/DDBJ whole genome shotgun (WGS) entry which is preliminary data.</text>
</comment>